<accession>A0AC35F385</accession>
<organism evidence="1 2">
    <name type="scientific">Panagrolaimus sp. PS1159</name>
    <dbReference type="NCBI Taxonomy" id="55785"/>
    <lineage>
        <taxon>Eukaryota</taxon>
        <taxon>Metazoa</taxon>
        <taxon>Ecdysozoa</taxon>
        <taxon>Nematoda</taxon>
        <taxon>Chromadorea</taxon>
        <taxon>Rhabditida</taxon>
        <taxon>Tylenchina</taxon>
        <taxon>Panagrolaimomorpha</taxon>
        <taxon>Panagrolaimoidea</taxon>
        <taxon>Panagrolaimidae</taxon>
        <taxon>Panagrolaimus</taxon>
    </lineage>
</organism>
<proteinExistence type="predicted"/>
<protein>
    <submittedName>
        <fullName evidence="2">Complex III subunit 9</fullName>
    </submittedName>
</protein>
<name>A0AC35F385_9BILA</name>
<evidence type="ECO:0000313" key="1">
    <source>
        <dbReference type="Proteomes" id="UP000887580"/>
    </source>
</evidence>
<sequence length="71" mass="7888">MPHLFSSVSISTMAIQGIFYKTVARRFSTLLLACAAGAYVFDLTINGATNAYWDTVNKGKQWKDIKDKIAQ</sequence>
<dbReference type="Proteomes" id="UP000887580">
    <property type="component" value="Unplaced"/>
</dbReference>
<reference evidence="2" key="1">
    <citation type="submission" date="2022-11" db="UniProtKB">
        <authorList>
            <consortium name="WormBaseParasite"/>
        </authorList>
    </citation>
    <scope>IDENTIFICATION</scope>
</reference>
<dbReference type="WBParaSite" id="PS1159_v2.g13393.t1">
    <property type="protein sequence ID" value="PS1159_v2.g13393.t1"/>
    <property type="gene ID" value="PS1159_v2.g13393"/>
</dbReference>
<evidence type="ECO:0000313" key="2">
    <source>
        <dbReference type="WBParaSite" id="PS1159_v2.g13393.t1"/>
    </source>
</evidence>